<dbReference type="Gene3D" id="3.60.60.10">
    <property type="entry name" value="Penicillin V Acylase, Chain A"/>
    <property type="match status" value="1"/>
</dbReference>
<comment type="similarity">
    <text evidence="1">Belongs to the peptidase C59 family.</text>
</comment>
<evidence type="ECO:0000259" key="3">
    <source>
        <dbReference type="Pfam" id="PF02275"/>
    </source>
</evidence>
<dbReference type="PANTHER" id="PTHR35527">
    <property type="entry name" value="CHOLOYLGLYCINE HYDROLASE"/>
    <property type="match status" value="1"/>
</dbReference>
<keyword evidence="2" id="KW-0378">Hydrolase</keyword>
<name>A0ABY8TPS0_TETOB</name>
<dbReference type="InterPro" id="IPR029132">
    <property type="entry name" value="CBAH/NAAA_C"/>
</dbReference>
<dbReference type="EMBL" id="CP126209">
    <property type="protein sequence ID" value="WIA10358.1"/>
    <property type="molecule type" value="Genomic_DNA"/>
</dbReference>
<evidence type="ECO:0000313" key="5">
    <source>
        <dbReference type="Proteomes" id="UP001244341"/>
    </source>
</evidence>
<evidence type="ECO:0000313" key="4">
    <source>
        <dbReference type="EMBL" id="WIA10358.1"/>
    </source>
</evidence>
<accession>A0ABY8TPS0</accession>
<proteinExistence type="inferred from homology"/>
<reference evidence="4 5" key="1">
    <citation type="submission" date="2023-05" db="EMBL/GenBank/DDBJ databases">
        <title>A 100% complete, gapless, phased diploid assembly of the Scenedesmus obliquus UTEX 3031 genome.</title>
        <authorList>
            <person name="Biondi T.C."/>
            <person name="Hanschen E.R."/>
            <person name="Kwon T."/>
            <person name="Eng W."/>
            <person name="Kruse C.P.S."/>
            <person name="Koehler S.I."/>
            <person name="Kunde Y."/>
            <person name="Gleasner C.D."/>
            <person name="You Mak K.T."/>
            <person name="Polle J."/>
            <person name="Hovde B.T."/>
            <person name="Starkenburg S.R."/>
        </authorList>
    </citation>
    <scope>NUCLEOTIDE SEQUENCE [LARGE SCALE GENOMIC DNA]</scope>
    <source>
        <strain evidence="4 5">DOE0152z</strain>
    </source>
</reference>
<dbReference type="Pfam" id="PF02275">
    <property type="entry name" value="CBAH"/>
    <property type="match status" value="1"/>
</dbReference>
<dbReference type="InterPro" id="IPR029055">
    <property type="entry name" value="Ntn_hydrolases_N"/>
</dbReference>
<dbReference type="Proteomes" id="UP001244341">
    <property type="component" value="Chromosome 2b"/>
</dbReference>
<keyword evidence="5" id="KW-1185">Reference proteome</keyword>
<feature type="domain" description="Choloylglycine hydrolase/NAAA C-terminal" evidence="3">
    <location>
        <begin position="69"/>
        <end position="242"/>
    </location>
</feature>
<sequence length="374" mass="41309">MSFDAELSPRVTAATPGASLRLLEIADNTTSTFGPSVAVRQRFVCISHAPTAFEYYPADDPIRQNNNAICIDGLNNAGLSVAVLYQEKTTYIPAYDRNSSKTSAINVLDLPAFLLARYATVAEAGKELQQKLQVVWAPYYNALGRFFSYDTQDYPPLHITVHDATGASLVVQFRGRVMQVLRNPLGVFANQPFLQQQLQHHKNWMLQHNLTADAKPSGQKWPLPGDYSSPSRFTRMAMVRAAALATCWPTVAGNESQLLSPGTLPNKQYPQHSPALLAVLGITQTVYLPRGIDDYGVANSPEPSDWEVTPYSTLRDHTAKVFFYRTGNNVMYRSVSLASAAWPQGKDAFSHTPLVPPQQSWAIDTTSTLFSPQK</sequence>
<dbReference type="SUPFAM" id="SSF56235">
    <property type="entry name" value="N-terminal nucleophile aminohydrolases (Ntn hydrolases)"/>
    <property type="match status" value="1"/>
</dbReference>
<evidence type="ECO:0000256" key="1">
    <source>
        <dbReference type="ARBA" id="ARBA00006625"/>
    </source>
</evidence>
<dbReference type="PANTHER" id="PTHR35527:SF2">
    <property type="entry name" value="HYDROLASE"/>
    <property type="match status" value="1"/>
</dbReference>
<evidence type="ECO:0000256" key="2">
    <source>
        <dbReference type="ARBA" id="ARBA00022801"/>
    </source>
</evidence>
<dbReference type="InterPro" id="IPR052193">
    <property type="entry name" value="Peptidase_C59"/>
</dbReference>
<organism evidence="4 5">
    <name type="scientific">Tetradesmus obliquus</name>
    <name type="common">Green alga</name>
    <name type="synonym">Acutodesmus obliquus</name>
    <dbReference type="NCBI Taxonomy" id="3088"/>
    <lineage>
        <taxon>Eukaryota</taxon>
        <taxon>Viridiplantae</taxon>
        <taxon>Chlorophyta</taxon>
        <taxon>core chlorophytes</taxon>
        <taxon>Chlorophyceae</taxon>
        <taxon>CS clade</taxon>
        <taxon>Sphaeropleales</taxon>
        <taxon>Scenedesmaceae</taxon>
        <taxon>Tetradesmus</taxon>
    </lineage>
</organism>
<gene>
    <name evidence="4" type="ORF">OEZ85_010550</name>
</gene>
<protein>
    <recommendedName>
        <fullName evidence="3">Choloylglycine hydrolase/NAAA C-terminal domain-containing protein</fullName>
    </recommendedName>
</protein>